<keyword evidence="1" id="KW-0233">DNA recombination</keyword>
<evidence type="ECO:0000313" key="4">
    <source>
        <dbReference type="Proteomes" id="UP000319576"/>
    </source>
</evidence>
<feature type="compositionally biased region" description="Basic and acidic residues" evidence="2">
    <location>
        <begin position="1"/>
        <end position="11"/>
    </location>
</feature>
<gene>
    <name evidence="3" type="ORF">ETAA1_37860</name>
</gene>
<dbReference type="InterPro" id="IPR013762">
    <property type="entry name" value="Integrase-like_cat_sf"/>
</dbReference>
<proteinExistence type="predicted"/>
<evidence type="ECO:0000256" key="1">
    <source>
        <dbReference type="ARBA" id="ARBA00023172"/>
    </source>
</evidence>
<dbReference type="Gene3D" id="1.10.443.10">
    <property type="entry name" value="Intergrase catalytic core"/>
    <property type="match status" value="1"/>
</dbReference>
<dbReference type="GO" id="GO:0015074">
    <property type="term" value="P:DNA integration"/>
    <property type="evidence" value="ECO:0007669"/>
    <property type="project" value="InterPro"/>
</dbReference>
<accession>A0A517XWD1</accession>
<feature type="region of interest" description="Disordered" evidence="2">
    <location>
        <begin position="1"/>
        <end position="23"/>
    </location>
</feature>
<dbReference type="SUPFAM" id="SSF56349">
    <property type="entry name" value="DNA breaking-rejoining enzymes"/>
    <property type="match status" value="1"/>
</dbReference>
<dbReference type="GO" id="GO:0006310">
    <property type="term" value="P:DNA recombination"/>
    <property type="evidence" value="ECO:0007669"/>
    <property type="project" value="UniProtKB-KW"/>
</dbReference>
<dbReference type="InterPro" id="IPR011010">
    <property type="entry name" value="DNA_brk_join_enz"/>
</dbReference>
<dbReference type="GO" id="GO:0003677">
    <property type="term" value="F:DNA binding"/>
    <property type="evidence" value="ECO:0007669"/>
    <property type="project" value="InterPro"/>
</dbReference>
<dbReference type="RefSeq" id="WP_145241054.1">
    <property type="nucleotide sequence ID" value="NZ_CP036273.1"/>
</dbReference>
<dbReference type="OrthoDB" id="232800at2"/>
<sequence length="497" mass="55364">MDSAGSHERVGDTTPSGQHSWTDRYGEKHRWERLDSFPPGLSPPRKVRIYRRGTHHILNWWDPAARKNLSERVEGDLLAVLVRARQVDDRVTGLRSGGVPKPRRLGHDELVARYLDDLRRRADAGVVDPATVARYRAALGHYRAFCEQTTIDRVYPSPALVNRDFQLSFTAFLANREVGGNGRAGAAGRPLRSHRYVLDVVRGVYEWALDPARGGLLPEGFRSPFLKGGARTPPPHGDPLAEPDITSPMAVEFINACDHHQLRLFVPLLLFGLRAAEPCTLFAEHLTADWLKVPCIPELDVLTKGRRDKRFPLLADLGPFWADLRGGRGHGLLLERRRVVHGVVDAPLYRAPLPELIAEYRRRCEKLNEQSAAERARTRDRLLRDAGGIGYDDVRGEFAGLATRLGWPRAATVKDLRHLFATTMNNAAVPESYTRYLMGHAPGRGVALNSYLHLNNLAGHYTEAVRKEWGGLVEAVLGRVKQVAPLSSQTGEPSTGV</sequence>
<evidence type="ECO:0000256" key="2">
    <source>
        <dbReference type="SAM" id="MobiDB-lite"/>
    </source>
</evidence>
<protein>
    <submittedName>
        <fullName evidence="3">Uncharacterized protein</fullName>
    </submittedName>
</protein>
<reference evidence="3 4" key="1">
    <citation type="submission" date="2019-02" db="EMBL/GenBank/DDBJ databases">
        <title>Deep-cultivation of Planctomycetes and their phenomic and genomic characterization uncovers novel biology.</title>
        <authorList>
            <person name="Wiegand S."/>
            <person name="Jogler M."/>
            <person name="Boedeker C."/>
            <person name="Pinto D."/>
            <person name="Vollmers J."/>
            <person name="Rivas-Marin E."/>
            <person name="Kohn T."/>
            <person name="Peeters S.H."/>
            <person name="Heuer A."/>
            <person name="Rast P."/>
            <person name="Oberbeckmann S."/>
            <person name="Bunk B."/>
            <person name="Jeske O."/>
            <person name="Meyerdierks A."/>
            <person name="Storesund J.E."/>
            <person name="Kallscheuer N."/>
            <person name="Luecker S."/>
            <person name="Lage O.M."/>
            <person name="Pohl T."/>
            <person name="Merkel B.J."/>
            <person name="Hornburger P."/>
            <person name="Mueller R.-W."/>
            <person name="Bruemmer F."/>
            <person name="Labrenz M."/>
            <person name="Spormann A.M."/>
            <person name="Op den Camp H."/>
            <person name="Overmann J."/>
            <person name="Amann R."/>
            <person name="Jetten M.S.M."/>
            <person name="Mascher T."/>
            <person name="Medema M.H."/>
            <person name="Devos D.P."/>
            <person name="Kaster A.-K."/>
            <person name="Ovreas L."/>
            <person name="Rohde M."/>
            <person name="Galperin M.Y."/>
            <person name="Jogler C."/>
        </authorList>
    </citation>
    <scope>NUCLEOTIDE SEQUENCE [LARGE SCALE GENOMIC DNA]</scope>
    <source>
        <strain evidence="3 4">ETA_A1</strain>
    </source>
</reference>
<dbReference type="EMBL" id="CP036273">
    <property type="protein sequence ID" value="QDU21813.1"/>
    <property type="molecule type" value="Genomic_DNA"/>
</dbReference>
<evidence type="ECO:0000313" key="3">
    <source>
        <dbReference type="EMBL" id="QDU21813.1"/>
    </source>
</evidence>
<dbReference type="Proteomes" id="UP000319576">
    <property type="component" value="Chromosome"/>
</dbReference>
<keyword evidence="4" id="KW-1185">Reference proteome</keyword>
<name>A0A517XWD1_9BACT</name>
<dbReference type="AlphaFoldDB" id="A0A517XWD1"/>
<dbReference type="KEGG" id="uli:ETAA1_37860"/>
<organism evidence="3 4">
    <name type="scientific">Urbifossiella limnaea</name>
    <dbReference type="NCBI Taxonomy" id="2528023"/>
    <lineage>
        <taxon>Bacteria</taxon>
        <taxon>Pseudomonadati</taxon>
        <taxon>Planctomycetota</taxon>
        <taxon>Planctomycetia</taxon>
        <taxon>Gemmatales</taxon>
        <taxon>Gemmataceae</taxon>
        <taxon>Urbifossiella</taxon>
    </lineage>
</organism>